<name>A0A1H9ZUC3_9ACTN</name>
<dbReference type="EMBL" id="FOIE01000001">
    <property type="protein sequence ID" value="SES84878.1"/>
    <property type="molecule type" value="Genomic_DNA"/>
</dbReference>
<dbReference type="Proteomes" id="UP000198507">
    <property type="component" value="Unassembled WGS sequence"/>
</dbReference>
<gene>
    <name evidence="3" type="ORF">SAMN04488546_0763</name>
</gene>
<proteinExistence type="predicted"/>
<protein>
    <recommendedName>
        <fullName evidence="5">DivIVA protein</fullName>
    </recommendedName>
</protein>
<dbReference type="OrthoDB" id="3209732at2"/>
<dbReference type="AlphaFoldDB" id="A0A1H9ZUC3"/>
<keyword evidence="4" id="KW-1185">Reference proteome</keyword>
<evidence type="ECO:0000256" key="2">
    <source>
        <dbReference type="SAM" id="MobiDB-lite"/>
    </source>
</evidence>
<evidence type="ECO:0000313" key="3">
    <source>
        <dbReference type="EMBL" id="SES84878.1"/>
    </source>
</evidence>
<evidence type="ECO:0008006" key="5">
    <source>
        <dbReference type="Google" id="ProtNLM"/>
    </source>
</evidence>
<feature type="region of interest" description="Disordered" evidence="2">
    <location>
        <begin position="1"/>
        <end position="36"/>
    </location>
</feature>
<sequence>MFGRSEAPFGRGSGAAGAAAPRAERGRPGGAGDLDALLEPRPAFRAALRGYDRLQVDDYVAWAGTELLAVRRANDDLMSRYGACAAELEISRRLLACSPAGREQVRTSERVGEILRLAADEAARLTEAGAADADRLRGEARAEADALLRRAREVKDGAVAECARMRREAEQARAAAEEELARAHAEVRRLTRELDAVLQVLAGQPAGEEPAPAPLPT</sequence>
<evidence type="ECO:0000313" key="4">
    <source>
        <dbReference type="Proteomes" id="UP000198507"/>
    </source>
</evidence>
<dbReference type="RefSeq" id="WP_091439261.1">
    <property type="nucleotide sequence ID" value="NZ_FOIE01000001.1"/>
</dbReference>
<organism evidence="3 4">
    <name type="scientific">Geodermatophilus poikilotrophus</name>
    <dbReference type="NCBI Taxonomy" id="1333667"/>
    <lineage>
        <taxon>Bacteria</taxon>
        <taxon>Bacillati</taxon>
        <taxon>Actinomycetota</taxon>
        <taxon>Actinomycetes</taxon>
        <taxon>Geodermatophilales</taxon>
        <taxon>Geodermatophilaceae</taxon>
        <taxon>Geodermatophilus</taxon>
    </lineage>
</organism>
<keyword evidence="1" id="KW-0175">Coiled coil</keyword>
<reference evidence="4" key="1">
    <citation type="submission" date="2016-10" db="EMBL/GenBank/DDBJ databases">
        <authorList>
            <person name="Varghese N."/>
            <person name="Submissions S."/>
        </authorList>
    </citation>
    <scope>NUCLEOTIDE SEQUENCE [LARGE SCALE GENOMIC DNA]</scope>
    <source>
        <strain evidence="4">DSM 44209</strain>
    </source>
</reference>
<accession>A0A1H9ZUC3</accession>
<feature type="coiled-coil region" evidence="1">
    <location>
        <begin position="148"/>
        <end position="200"/>
    </location>
</feature>
<evidence type="ECO:0000256" key="1">
    <source>
        <dbReference type="SAM" id="Coils"/>
    </source>
</evidence>